<dbReference type="GO" id="GO:0016787">
    <property type="term" value="F:hydrolase activity"/>
    <property type="evidence" value="ECO:0007669"/>
    <property type="project" value="UniProtKB-KW"/>
</dbReference>
<proteinExistence type="predicted"/>
<dbReference type="InterPro" id="IPR000073">
    <property type="entry name" value="AB_hydrolase_1"/>
</dbReference>
<keyword evidence="1" id="KW-0732">Signal</keyword>
<evidence type="ECO:0000259" key="2">
    <source>
        <dbReference type="Pfam" id="PF00561"/>
    </source>
</evidence>
<dbReference type="InterPro" id="IPR029058">
    <property type="entry name" value="AB_hydrolase_fold"/>
</dbReference>
<reference evidence="3" key="1">
    <citation type="submission" date="2021-03" db="EMBL/GenBank/DDBJ databases">
        <title>A new species, PO-11, isolated from a karst cave deposit.</title>
        <authorList>
            <person name="Zhaoxiaoyong W."/>
        </authorList>
    </citation>
    <scope>NUCLEOTIDE SEQUENCE</scope>
    <source>
        <strain evidence="3">PO-11</strain>
    </source>
</reference>
<dbReference type="Proteomes" id="UP000664164">
    <property type="component" value="Unassembled WGS sequence"/>
</dbReference>
<comment type="caution">
    <text evidence="3">The sequence shown here is derived from an EMBL/GenBank/DDBJ whole genome shotgun (WGS) entry which is preliminary data.</text>
</comment>
<feature type="domain" description="AB hydrolase-1" evidence="2">
    <location>
        <begin position="72"/>
        <end position="154"/>
    </location>
</feature>
<feature type="chain" id="PRO_5038875852" evidence="1">
    <location>
        <begin position="22"/>
        <end position="292"/>
    </location>
</feature>
<dbReference type="SUPFAM" id="SSF53474">
    <property type="entry name" value="alpha/beta-Hydrolases"/>
    <property type="match status" value="1"/>
</dbReference>
<dbReference type="EMBL" id="JAFNLL010000040">
    <property type="protein sequence ID" value="MBO1269320.1"/>
    <property type="molecule type" value="Genomic_DNA"/>
</dbReference>
<sequence>MTLTAARAVLAAAGRLSPRLAAELAFPLFMRVGRCVPVRDEDRATHDSASRRDITVDGKRVAVYEWGRGSKTVLLVHGWHGRASQFATLVRELRAEGLAVVAFDAPANGDSQGRGTYILHYMEAIRQLQPDGGFHAIVAHSFGVLAALSAVSEGVEAHRMVGIAGVSDASYLVDSFAAQLALRSGATAALRQVFQRRVFPEGPDIFERFSGVRNPLPAGVPLLLVHDEADAVVSPDQSQRLAEAHVGRSELLAGRALGHTRILAADLTLEAVTRFVVEAEPAPRPLAASSTS</sequence>
<dbReference type="RefSeq" id="WP_207617173.1">
    <property type="nucleotide sequence ID" value="NZ_JAFNLL010000040.1"/>
</dbReference>
<dbReference type="Pfam" id="PF00561">
    <property type="entry name" value="Abhydrolase_1"/>
    <property type="match status" value="1"/>
</dbReference>
<evidence type="ECO:0000313" key="3">
    <source>
        <dbReference type="EMBL" id="MBO1269320.1"/>
    </source>
</evidence>
<keyword evidence="4" id="KW-1185">Reference proteome</keyword>
<feature type="signal peptide" evidence="1">
    <location>
        <begin position="1"/>
        <end position="21"/>
    </location>
</feature>
<accession>A0A939HIW4</accession>
<gene>
    <name evidence="3" type="ORF">J1902_15330</name>
</gene>
<keyword evidence="3" id="KW-0378">Hydrolase</keyword>
<evidence type="ECO:0000256" key="1">
    <source>
        <dbReference type="SAM" id="SignalP"/>
    </source>
</evidence>
<name>A0A939HIW4_9MICC</name>
<organism evidence="3 4">
    <name type="scientific">Arthrobacter cavernae</name>
    <dbReference type="NCBI Taxonomy" id="2817681"/>
    <lineage>
        <taxon>Bacteria</taxon>
        <taxon>Bacillati</taxon>
        <taxon>Actinomycetota</taxon>
        <taxon>Actinomycetes</taxon>
        <taxon>Micrococcales</taxon>
        <taxon>Micrococcaceae</taxon>
        <taxon>Arthrobacter</taxon>
    </lineage>
</organism>
<dbReference type="Gene3D" id="3.40.50.1820">
    <property type="entry name" value="alpha/beta hydrolase"/>
    <property type="match status" value="1"/>
</dbReference>
<evidence type="ECO:0000313" key="4">
    <source>
        <dbReference type="Proteomes" id="UP000664164"/>
    </source>
</evidence>
<dbReference type="AlphaFoldDB" id="A0A939HIW4"/>
<protein>
    <submittedName>
        <fullName evidence="3">Alpha/beta fold hydrolase</fullName>
    </submittedName>
</protein>